<sequence length="316" mass="35810">MVSAKQLELEKYIARAVRPTLPENVALSPTPASLPQEIYARERYKHVMENFQKFKKETGPFLYYRIKEGYGTEIPSVQSRVLLPAVADMERELLRLGATVDVREDAPLAFALEYVARVRDELAPLLKGLSGADIYFSRQDRAFVGDEFYLHDPELKRWSSMLRRGQALAQAEKLPQGLRVAVLNDRRSVLEEMTKSHRNGVFIRNGELACFSSAADLIASVRSGKKYDIILTDIIVPGGGGYYLTNILRLDGFSGAIIALSAYERDDAMGLEMFERGFDGMLNLPISFEHSPFWASDVMRGLNKYLYLRRLNGWSR</sequence>
<dbReference type="EMBL" id="MN577572">
    <property type="protein sequence ID" value="QGT50838.1"/>
    <property type="molecule type" value="Genomic_DNA"/>
</dbReference>
<evidence type="ECO:0000259" key="2">
    <source>
        <dbReference type="PROSITE" id="PS50110"/>
    </source>
</evidence>
<protein>
    <recommendedName>
        <fullName evidence="2">Response regulatory domain-containing protein</fullName>
    </recommendedName>
</protein>
<feature type="modified residue" description="4-aspartylphosphate" evidence="1">
    <location>
        <position position="233"/>
    </location>
</feature>
<dbReference type="Gene3D" id="3.40.50.2300">
    <property type="match status" value="1"/>
</dbReference>
<dbReference type="GO" id="GO:0000160">
    <property type="term" value="P:phosphorelay signal transduction system"/>
    <property type="evidence" value="ECO:0007669"/>
    <property type="project" value="InterPro"/>
</dbReference>
<organism evidence="3">
    <name type="scientific">uncultured Elusimicrobia bacterium</name>
    <dbReference type="NCBI Taxonomy" id="699876"/>
    <lineage>
        <taxon>Bacteria</taxon>
        <taxon>Pseudomonadati</taxon>
        <taxon>Elusimicrobiota</taxon>
        <taxon>Elusimicrobia</taxon>
        <taxon>environmental samples</taxon>
    </lineage>
</organism>
<dbReference type="SUPFAM" id="SSF52172">
    <property type="entry name" value="CheY-like"/>
    <property type="match status" value="1"/>
</dbReference>
<accession>A0A650ENQ5</accession>
<evidence type="ECO:0000313" key="3">
    <source>
        <dbReference type="EMBL" id="QGT50838.1"/>
    </source>
</evidence>
<dbReference type="InterPro" id="IPR001789">
    <property type="entry name" value="Sig_transdc_resp-reg_receiver"/>
</dbReference>
<dbReference type="InterPro" id="IPR011006">
    <property type="entry name" value="CheY-like_superfamily"/>
</dbReference>
<reference evidence="3" key="1">
    <citation type="journal article" date="2020" name="J. ISSAAS">
        <title>Lactobacilli and other gastrointestinal microbiota of Peromyscus leucopus, reservoir host for agents of Lyme disease and other zoonoses in North America.</title>
        <authorList>
            <person name="Milovic A."/>
            <person name="Bassam K."/>
            <person name="Shao H."/>
            <person name="Chatzistamou I."/>
            <person name="Tufts D.M."/>
            <person name="Diuk-Wasser M."/>
            <person name="Barbour A.G."/>
        </authorList>
    </citation>
    <scope>NUCLEOTIDE SEQUENCE</scope>
    <source>
        <strain evidence="3">LL30</strain>
    </source>
</reference>
<feature type="domain" description="Response regulatory" evidence="2">
    <location>
        <begin position="179"/>
        <end position="299"/>
    </location>
</feature>
<evidence type="ECO:0000256" key="1">
    <source>
        <dbReference type="PROSITE-ProRule" id="PRU00169"/>
    </source>
</evidence>
<proteinExistence type="predicted"/>
<dbReference type="PROSITE" id="PS50110">
    <property type="entry name" value="RESPONSE_REGULATORY"/>
    <property type="match status" value="1"/>
</dbReference>
<dbReference type="AlphaFoldDB" id="A0A650ENQ5"/>
<name>A0A650ENQ5_9BACT</name>
<keyword evidence="1" id="KW-0597">Phosphoprotein</keyword>
<gene>
    <name evidence="3" type="ORF">Elusimicrob2101_1010</name>
</gene>